<dbReference type="InterPro" id="IPR010970">
    <property type="entry name" value="Cys_dSase_SufS"/>
</dbReference>
<dbReference type="Gene3D" id="3.90.1150.10">
    <property type="entry name" value="Aspartate Aminotransferase, domain 1"/>
    <property type="match status" value="1"/>
</dbReference>
<evidence type="ECO:0000256" key="4">
    <source>
        <dbReference type="ARBA" id="ARBA00022679"/>
    </source>
</evidence>
<evidence type="ECO:0000256" key="1">
    <source>
        <dbReference type="ARBA" id="ARBA00001933"/>
    </source>
</evidence>
<evidence type="ECO:0000256" key="5">
    <source>
        <dbReference type="ARBA" id="ARBA00022898"/>
    </source>
</evidence>
<reference evidence="10 11" key="1">
    <citation type="journal article" date="2015" name="Genome Announc.">
        <title>Expanding the biotechnology potential of lactobacilli through comparative genomics of 213 strains and associated genera.</title>
        <authorList>
            <person name="Sun Z."/>
            <person name="Harris H.M."/>
            <person name="McCann A."/>
            <person name="Guo C."/>
            <person name="Argimon S."/>
            <person name="Zhang W."/>
            <person name="Yang X."/>
            <person name="Jeffery I.B."/>
            <person name="Cooney J.C."/>
            <person name="Kagawa T.F."/>
            <person name="Liu W."/>
            <person name="Song Y."/>
            <person name="Salvetti E."/>
            <person name="Wrobel A."/>
            <person name="Rasinkangas P."/>
            <person name="Parkhill J."/>
            <person name="Rea M.C."/>
            <person name="O'Sullivan O."/>
            <person name="Ritari J."/>
            <person name="Douillard F.P."/>
            <person name="Paul Ross R."/>
            <person name="Yang R."/>
            <person name="Briner A.E."/>
            <person name="Felis G.E."/>
            <person name="de Vos W.M."/>
            <person name="Barrangou R."/>
            <person name="Klaenhammer T.R."/>
            <person name="Caufield P.W."/>
            <person name="Cui Y."/>
            <person name="Zhang H."/>
            <person name="O'Toole P.W."/>
        </authorList>
    </citation>
    <scope>NUCLEOTIDE SEQUENCE [LARGE SCALE GENOMIC DNA]</scope>
    <source>
        <strain evidence="10 11">DSM 15638</strain>
    </source>
</reference>
<comment type="cofactor">
    <cofactor evidence="1 7">
        <name>pyridoxal 5'-phosphate</name>
        <dbReference type="ChEBI" id="CHEBI:597326"/>
    </cofactor>
</comment>
<organism evidence="10 11">
    <name type="scientific">Dellaglioa algida DSM 15638</name>
    <dbReference type="NCBI Taxonomy" id="1423719"/>
    <lineage>
        <taxon>Bacteria</taxon>
        <taxon>Bacillati</taxon>
        <taxon>Bacillota</taxon>
        <taxon>Bacilli</taxon>
        <taxon>Lactobacillales</taxon>
        <taxon>Lactobacillaceae</taxon>
        <taxon>Dellaglioa</taxon>
    </lineage>
</organism>
<comment type="caution">
    <text evidence="10">The sequence shown here is derived from an EMBL/GenBank/DDBJ whole genome shotgun (WGS) entry which is preliminary data.</text>
</comment>
<comment type="catalytic activity">
    <reaction evidence="6 8">
        <text>(sulfur carrier)-H + L-cysteine = (sulfur carrier)-SH + L-alanine</text>
        <dbReference type="Rhea" id="RHEA:43892"/>
        <dbReference type="Rhea" id="RHEA-COMP:14737"/>
        <dbReference type="Rhea" id="RHEA-COMP:14739"/>
        <dbReference type="ChEBI" id="CHEBI:29917"/>
        <dbReference type="ChEBI" id="CHEBI:35235"/>
        <dbReference type="ChEBI" id="CHEBI:57972"/>
        <dbReference type="ChEBI" id="CHEBI:64428"/>
        <dbReference type="EC" id="2.8.1.7"/>
    </reaction>
</comment>
<dbReference type="InterPro" id="IPR015421">
    <property type="entry name" value="PyrdxlP-dep_Trfase_major"/>
</dbReference>
<gene>
    <name evidence="10" type="ORF">FC66_GL000749</name>
</gene>
<dbReference type="PROSITE" id="PS00595">
    <property type="entry name" value="AA_TRANSFER_CLASS_5"/>
    <property type="match status" value="1"/>
</dbReference>
<dbReference type="STRING" id="1423719.FC66_GL000749"/>
<dbReference type="Gene3D" id="3.40.640.10">
    <property type="entry name" value="Type I PLP-dependent aspartate aminotransferase-like (Major domain)"/>
    <property type="match status" value="1"/>
</dbReference>
<dbReference type="GO" id="GO:0030170">
    <property type="term" value="F:pyridoxal phosphate binding"/>
    <property type="evidence" value="ECO:0007669"/>
    <property type="project" value="UniProtKB-UniRule"/>
</dbReference>
<dbReference type="InterPro" id="IPR016454">
    <property type="entry name" value="Cysteine_dSase"/>
</dbReference>
<dbReference type="InterPro" id="IPR015424">
    <property type="entry name" value="PyrdxlP-dep_Trfase"/>
</dbReference>
<dbReference type="Pfam" id="PF00266">
    <property type="entry name" value="Aminotran_5"/>
    <property type="match status" value="1"/>
</dbReference>
<evidence type="ECO:0000256" key="3">
    <source>
        <dbReference type="ARBA" id="ARBA00012239"/>
    </source>
</evidence>
<dbReference type="InterPro" id="IPR015422">
    <property type="entry name" value="PyrdxlP-dep_Trfase_small"/>
</dbReference>
<keyword evidence="5 8" id="KW-0663">Pyridoxal phosphate</keyword>
<name>A0A0R1HU54_9LACO</name>
<dbReference type="PANTHER" id="PTHR43586">
    <property type="entry name" value="CYSTEINE DESULFURASE"/>
    <property type="match status" value="1"/>
</dbReference>
<dbReference type="OrthoDB" id="9804366at2"/>
<dbReference type="EC" id="2.8.1.7" evidence="3 8"/>
<comment type="similarity">
    <text evidence="2 8">Belongs to the class-V pyridoxal-phosphate-dependent aminotransferase family. Csd subfamily.</text>
</comment>
<dbReference type="EMBL" id="AZDI01000002">
    <property type="protein sequence ID" value="KRK46247.1"/>
    <property type="molecule type" value="Genomic_DNA"/>
</dbReference>
<evidence type="ECO:0000313" key="10">
    <source>
        <dbReference type="EMBL" id="KRK46247.1"/>
    </source>
</evidence>
<evidence type="ECO:0000256" key="6">
    <source>
        <dbReference type="ARBA" id="ARBA00050776"/>
    </source>
</evidence>
<feature type="domain" description="Aminotransferase class V" evidence="9">
    <location>
        <begin position="25"/>
        <end position="395"/>
    </location>
</feature>
<protein>
    <recommendedName>
        <fullName evidence="3 8">Cysteine desulfurase</fullName>
        <ecNumber evidence="3 8">2.8.1.7</ecNumber>
    </recommendedName>
</protein>
<evidence type="ECO:0000256" key="7">
    <source>
        <dbReference type="RuleBase" id="RU004504"/>
    </source>
</evidence>
<dbReference type="SUPFAM" id="SSF53383">
    <property type="entry name" value="PLP-dependent transferases"/>
    <property type="match status" value="1"/>
</dbReference>
<keyword evidence="11" id="KW-1185">Reference proteome</keyword>
<comment type="function">
    <text evidence="8">Catalyzes the removal of elemental sulfur and selenium atoms from L-cysteine, L-cystine, L-selenocysteine, and L-selenocystine to produce L-alanine.</text>
</comment>
<dbReference type="AlphaFoldDB" id="A0A0R1HU54"/>
<evidence type="ECO:0000256" key="2">
    <source>
        <dbReference type="ARBA" id="ARBA00010447"/>
    </source>
</evidence>
<keyword evidence="4 8" id="KW-0808">Transferase</keyword>
<dbReference type="PATRIC" id="fig|1423719.4.peg.760"/>
<dbReference type="CDD" id="cd06453">
    <property type="entry name" value="SufS_like"/>
    <property type="match status" value="1"/>
</dbReference>
<evidence type="ECO:0000313" key="11">
    <source>
        <dbReference type="Proteomes" id="UP000051450"/>
    </source>
</evidence>
<dbReference type="NCBIfam" id="TIGR01979">
    <property type="entry name" value="sufS"/>
    <property type="match status" value="1"/>
</dbReference>
<dbReference type="PIRSF" id="PIRSF005572">
    <property type="entry name" value="NifS"/>
    <property type="match status" value="1"/>
</dbReference>
<evidence type="ECO:0000256" key="8">
    <source>
        <dbReference type="RuleBase" id="RU004506"/>
    </source>
</evidence>
<dbReference type="InterPro" id="IPR020578">
    <property type="entry name" value="Aminotrans_V_PyrdxlP_BS"/>
</dbReference>
<dbReference type="InterPro" id="IPR000192">
    <property type="entry name" value="Aminotrans_V_dom"/>
</dbReference>
<accession>A0A0R1HU54</accession>
<dbReference type="RefSeq" id="WP_057973821.1">
    <property type="nucleotide sequence ID" value="NZ_AZDI01000002.1"/>
</dbReference>
<dbReference type="GO" id="GO:0031071">
    <property type="term" value="F:cysteine desulfurase activity"/>
    <property type="evidence" value="ECO:0007669"/>
    <property type="project" value="UniProtKB-UniRule"/>
</dbReference>
<dbReference type="GO" id="GO:0006534">
    <property type="term" value="P:cysteine metabolic process"/>
    <property type="evidence" value="ECO:0007669"/>
    <property type="project" value="UniProtKB-UniRule"/>
</dbReference>
<proteinExistence type="inferred from homology"/>
<sequence>MAKNLKKYRADFPILKQLVNDEPLIYFDNAATVQKPQVVIDTISHYYEHDNANVHRGVHTLAERATEQFEATRQLVADFIHSKSADEILFTKGTTESLNLVAQGFAQNRLKPGDEILISIMEHHSNLVPWQQVAQKTGAKLVYVGLTDDGRLDINDARQKMTGKTKIVSLTQISNVLGSITPIKELTRMAHHIGAIVICDGAQSVPNMPIDVRDLDVDFFAFSGHKMGAATGIGVLYGKNTYLNDMQPLEFGGEMIDFVEEQRSTFKEVPWKFEAGTPNIEGVISLGATINYLKEVGMVNIHAHEQVLVADLIPMLKAIPGVVVYGPTDIEQRSGVISFNLVNLHPHDVATALDMQGIAVRAGHHCAQPLMKRMGVSSTVRISLYLYNTLEENQKFIEALIATKEFFKNGTI</sequence>
<dbReference type="PANTHER" id="PTHR43586:SF8">
    <property type="entry name" value="CYSTEINE DESULFURASE 1, CHLOROPLASTIC"/>
    <property type="match status" value="1"/>
</dbReference>
<dbReference type="Proteomes" id="UP000051450">
    <property type="component" value="Unassembled WGS sequence"/>
</dbReference>
<evidence type="ECO:0000259" key="9">
    <source>
        <dbReference type="Pfam" id="PF00266"/>
    </source>
</evidence>